<protein>
    <recommendedName>
        <fullName evidence="3">Transposase</fullName>
    </recommendedName>
</protein>
<dbReference type="Proteomes" id="UP001198630">
    <property type="component" value="Unassembled WGS sequence"/>
</dbReference>
<accession>A0AAW4XNX2</accession>
<reference evidence="1" key="1">
    <citation type="submission" date="2021-11" db="EMBL/GenBank/DDBJ databases">
        <title>Development of a sustainable strategy for remediation of hydrocarbon-contaminated territories based on the waste exchange concept.</title>
        <authorList>
            <person name="Elkin A."/>
        </authorList>
    </citation>
    <scope>NUCLEOTIDE SEQUENCE</scope>
    <source>
        <strain evidence="1">IEGM 757</strain>
    </source>
</reference>
<comment type="caution">
    <text evidence="1">The sequence shown here is derived from an EMBL/GenBank/DDBJ whole genome shotgun (WGS) entry which is preliminary data.</text>
</comment>
<dbReference type="AlphaFoldDB" id="A0AAW4XNX2"/>
<gene>
    <name evidence="1" type="ORF">LQ384_23615</name>
</gene>
<proteinExistence type="predicted"/>
<dbReference type="RefSeq" id="WP_230792207.1">
    <property type="nucleotide sequence ID" value="NZ_JAJNCO010000016.1"/>
</dbReference>
<dbReference type="EMBL" id="JAJNCO010000016">
    <property type="protein sequence ID" value="MCD2114107.1"/>
    <property type="molecule type" value="Genomic_DNA"/>
</dbReference>
<name>A0AAW4XNX2_RHORH</name>
<organism evidence="1 2">
    <name type="scientific">Rhodococcus rhodochrous</name>
    <dbReference type="NCBI Taxonomy" id="1829"/>
    <lineage>
        <taxon>Bacteria</taxon>
        <taxon>Bacillati</taxon>
        <taxon>Actinomycetota</taxon>
        <taxon>Actinomycetes</taxon>
        <taxon>Mycobacteriales</taxon>
        <taxon>Nocardiaceae</taxon>
        <taxon>Rhodococcus</taxon>
    </lineage>
</organism>
<evidence type="ECO:0000313" key="2">
    <source>
        <dbReference type="Proteomes" id="UP001198630"/>
    </source>
</evidence>
<evidence type="ECO:0000313" key="1">
    <source>
        <dbReference type="EMBL" id="MCD2114107.1"/>
    </source>
</evidence>
<evidence type="ECO:0008006" key="3">
    <source>
        <dbReference type="Google" id="ProtNLM"/>
    </source>
</evidence>
<sequence length="71" mass="7923">MAVAERTVWRWLPTRRAGIGPGPRRPFRLDDDLRVRLAGWRGNVLALHRELVAAEKTVGAPAPSNPRCIAQ</sequence>